<dbReference type="Gene3D" id="3.40.50.620">
    <property type="entry name" value="HUPs"/>
    <property type="match status" value="1"/>
</dbReference>
<feature type="binding site" evidence="5">
    <location>
        <position position="382"/>
    </location>
    <ligand>
        <name>ATP</name>
        <dbReference type="ChEBI" id="CHEBI:30616"/>
    </ligand>
</feature>
<protein>
    <submittedName>
        <fullName evidence="8">Receptor-like cytosolic serine/threonine-protein kinase RBK1</fullName>
        <ecNumber evidence="8">2.7.11.1</ecNumber>
    </submittedName>
</protein>
<evidence type="ECO:0000313" key="8">
    <source>
        <dbReference type="EMBL" id="PKA46957.1"/>
    </source>
</evidence>
<dbReference type="InterPro" id="IPR017441">
    <property type="entry name" value="Protein_kinase_ATP_BS"/>
</dbReference>
<dbReference type="AlphaFoldDB" id="A0A2H9ZUJ0"/>
<feature type="compositionally biased region" description="Polar residues" evidence="6">
    <location>
        <begin position="201"/>
        <end position="210"/>
    </location>
</feature>
<sequence length="712" mass="78471">MKFPKEEAGRDGSMDVGEEGKTVVVGMKMDAGSRELLTWALVKVANAGDRVIALHVLPAAAEVWDSDGKPSSLISLVKAFDAVLGVYEGFCNLKQIDLKLKISRGSSIRKILVQESSYVSASYLILGVPKISHVIGYSSTSVAKYCVKKLSRGCLVVAVSNGKIIFQKEATGNKTTHDFLKKIDPLKLNQVHEELRKADCSNKNSPSLDTSGKRDQPSSETEKENSLAIVPVVEQETPFGCVSVLIRELPEGRPGWPLLRRAIINKKNISSRERPKACVVQWALRLPSRNSASSVVHPDSKQAKSYAIVRSNHASEVLNQEKELPKELLSLQEKYSSVCRLFSYEELMKATSNFSPDNIIGKGGSSKVYKGCLSDGKELAIKILKPSEDVMRDFISEIEIITNLHHKNVISLFGFCFENKNLVLVYDFLSRGSLEDNLHGCKADKMDISWANRYKIAVGVAEALEYLHVGSKTQTLIHRDVKSSNILLSDDVEPQLSDFGLAKWASSATQNRENTACSDLAGTFGYLAPEYFMYGKIDEKIDVYAFGVVLLELLSGRKPVFNNCLKGEQSLVMWAKPILQSGKLDELVDPLLGDNYNKNEMERMSLAASLCVRHAPQARPCISLILKLLLGDVEAVEWARSDSSASLPSDGLDDDSGLDNSNIQSLINLAFLDVEDDVLSTSSNDHSVGFVMPNTSLEDYLKARWSRSSSFD</sequence>
<keyword evidence="1 8" id="KW-0808">Transferase</keyword>
<evidence type="ECO:0000256" key="3">
    <source>
        <dbReference type="ARBA" id="ARBA00022777"/>
    </source>
</evidence>
<dbReference type="Pfam" id="PF00069">
    <property type="entry name" value="Pkinase"/>
    <property type="match status" value="1"/>
</dbReference>
<dbReference type="CDD" id="cd00293">
    <property type="entry name" value="USP-like"/>
    <property type="match status" value="1"/>
</dbReference>
<evidence type="ECO:0000259" key="7">
    <source>
        <dbReference type="PROSITE" id="PS50011"/>
    </source>
</evidence>
<evidence type="ECO:0000313" key="9">
    <source>
        <dbReference type="Proteomes" id="UP000236161"/>
    </source>
</evidence>
<dbReference type="PANTHER" id="PTHR47987">
    <property type="entry name" value="OS08G0249100 PROTEIN"/>
    <property type="match status" value="1"/>
</dbReference>
<feature type="compositionally biased region" description="Basic and acidic residues" evidence="6">
    <location>
        <begin position="211"/>
        <end position="225"/>
    </location>
</feature>
<accession>A0A2H9ZUJ0</accession>
<feature type="region of interest" description="Disordered" evidence="6">
    <location>
        <begin position="198"/>
        <end position="227"/>
    </location>
</feature>
<dbReference type="EC" id="2.7.11.1" evidence="8"/>
<evidence type="ECO:0000256" key="5">
    <source>
        <dbReference type="PROSITE-ProRule" id="PRU10141"/>
    </source>
</evidence>
<dbReference type="InterPro" id="IPR000719">
    <property type="entry name" value="Prot_kinase_dom"/>
</dbReference>
<evidence type="ECO:0000256" key="6">
    <source>
        <dbReference type="SAM" id="MobiDB-lite"/>
    </source>
</evidence>
<name>A0A2H9ZUJ0_9ASPA</name>
<keyword evidence="9" id="KW-1185">Reference proteome</keyword>
<dbReference type="PROSITE" id="PS00107">
    <property type="entry name" value="PROTEIN_KINASE_ATP"/>
    <property type="match status" value="1"/>
</dbReference>
<dbReference type="Proteomes" id="UP000236161">
    <property type="component" value="Unassembled WGS sequence"/>
</dbReference>
<dbReference type="GO" id="GO:0004674">
    <property type="term" value="F:protein serine/threonine kinase activity"/>
    <property type="evidence" value="ECO:0007669"/>
    <property type="project" value="UniProtKB-EC"/>
</dbReference>
<dbReference type="PROSITE" id="PS50011">
    <property type="entry name" value="PROTEIN_KINASE_DOM"/>
    <property type="match status" value="1"/>
</dbReference>
<dbReference type="Gene3D" id="3.30.200.20">
    <property type="entry name" value="Phosphorylase Kinase, domain 1"/>
    <property type="match status" value="1"/>
</dbReference>
<dbReference type="Gene3D" id="1.10.510.10">
    <property type="entry name" value="Transferase(Phosphotransferase) domain 1"/>
    <property type="match status" value="1"/>
</dbReference>
<reference evidence="8 9" key="1">
    <citation type="journal article" date="2017" name="Nature">
        <title>The Apostasia genome and the evolution of orchids.</title>
        <authorList>
            <person name="Zhang G.Q."/>
            <person name="Liu K.W."/>
            <person name="Li Z."/>
            <person name="Lohaus R."/>
            <person name="Hsiao Y.Y."/>
            <person name="Niu S.C."/>
            <person name="Wang J.Y."/>
            <person name="Lin Y.C."/>
            <person name="Xu Q."/>
            <person name="Chen L.J."/>
            <person name="Yoshida K."/>
            <person name="Fujiwara S."/>
            <person name="Wang Z.W."/>
            <person name="Zhang Y.Q."/>
            <person name="Mitsuda N."/>
            <person name="Wang M."/>
            <person name="Liu G.H."/>
            <person name="Pecoraro L."/>
            <person name="Huang H.X."/>
            <person name="Xiao X.J."/>
            <person name="Lin M."/>
            <person name="Wu X.Y."/>
            <person name="Wu W.L."/>
            <person name="Chen Y.Y."/>
            <person name="Chang S.B."/>
            <person name="Sakamoto S."/>
            <person name="Ohme-Takagi M."/>
            <person name="Yagi M."/>
            <person name="Zeng S.J."/>
            <person name="Shen C.Y."/>
            <person name="Yeh C.M."/>
            <person name="Luo Y.B."/>
            <person name="Tsai W.C."/>
            <person name="Van de Peer Y."/>
            <person name="Liu Z.J."/>
        </authorList>
    </citation>
    <scope>NUCLEOTIDE SEQUENCE [LARGE SCALE GENOMIC DNA]</scope>
    <source>
        <strain evidence="9">cv. Shenzhen</strain>
        <tissue evidence="8">Stem</tissue>
    </source>
</reference>
<dbReference type="InterPro" id="IPR006016">
    <property type="entry name" value="UspA"/>
</dbReference>
<evidence type="ECO:0000256" key="4">
    <source>
        <dbReference type="ARBA" id="ARBA00022840"/>
    </source>
</evidence>
<dbReference type="FunFam" id="3.40.50.620:FF:000177">
    <property type="entry name" value="probable receptor-like serine/threonine-protein kinase At5g57670"/>
    <property type="match status" value="1"/>
</dbReference>
<dbReference type="SUPFAM" id="SSF56112">
    <property type="entry name" value="Protein kinase-like (PK-like)"/>
    <property type="match status" value="1"/>
</dbReference>
<dbReference type="InterPro" id="IPR011009">
    <property type="entry name" value="Kinase-like_dom_sf"/>
</dbReference>
<keyword evidence="4 5" id="KW-0067">ATP-binding</keyword>
<dbReference type="InterPro" id="IPR008271">
    <property type="entry name" value="Ser/Thr_kinase_AS"/>
</dbReference>
<dbReference type="GO" id="GO:0005524">
    <property type="term" value="F:ATP binding"/>
    <property type="evidence" value="ECO:0007669"/>
    <property type="project" value="UniProtKB-UniRule"/>
</dbReference>
<evidence type="ECO:0000256" key="2">
    <source>
        <dbReference type="ARBA" id="ARBA00022741"/>
    </source>
</evidence>
<dbReference type="PROSITE" id="PS00108">
    <property type="entry name" value="PROTEIN_KINASE_ST"/>
    <property type="match status" value="1"/>
</dbReference>
<dbReference type="EMBL" id="KZ453612">
    <property type="protein sequence ID" value="PKA46957.1"/>
    <property type="molecule type" value="Genomic_DNA"/>
</dbReference>
<dbReference type="SMART" id="SM00220">
    <property type="entry name" value="S_TKc"/>
    <property type="match status" value="1"/>
</dbReference>
<organism evidence="8 9">
    <name type="scientific">Apostasia shenzhenica</name>
    <dbReference type="NCBI Taxonomy" id="1088818"/>
    <lineage>
        <taxon>Eukaryota</taxon>
        <taxon>Viridiplantae</taxon>
        <taxon>Streptophyta</taxon>
        <taxon>Embryophyta</taxon>
        <taxon>Tracheophyta</taxon>
        <taxon>Spermatophyta</taxon>
        <taxon>Magnoliopsida</taxon>
        <taxon>Liliopsida</taxon>
        <taxon>Asparagales</taxon>
        <taxon>Orchidaceae</taxon>
        <taxon>Apostasioideae</taxon>
        <taxon>Apostasia</taxon>
    </lineage>
</organism>
<gene>
    <name evidence="8" type="primary">RBK1</name>
    <name evidence="8" type="ORF">AXF42_Ash011631</name>
</gene>
<evidence type="ECO:0000256" key="1">
    <source>
        <dbReference type="ARBA" id="ARBA00022679"/>
    </source>
</evidence>
<keyword evidence="2 5" id="KW-0547">Nucleotide-binding</keyword>
<dbReference type="FunFam" id="3.30.200.20:FF:000268">
    <property type="entry name" value="probable receptor-like serine/threonine-protein kinase At5g57670"/>
    <property type="match status" value="1"/>
</dbReference>
<proteinExistence type="predicted"/>
<keyword evidence="8" id="KW-0675">Receptor</keyword>
<dbReference type="STRING" id="1088818.A0A2H9ZUJ0"/>
<dbReference type="Pfam" id="PF00582">
    <property type="entry name" value="Usp"/>
    <property type="match status" value="1"/>
</dbReference>
<keyword evidence="3 8" id="KW-0418">Kinase</keyword>
<feature type="domain" description="Protein kinase" evidence="7">
    <location>
        <begin position="354"/>
        <end position="617"/>
    </location>
</feature>
<dbReference type="OrthoDB" id="654677at2759"/>
<dbReference type="FunFam" id="1.10.510.10:FF:000284">
    <property type="entry name" value="Putative receptor-like serine/threonine-protein kinase"/>
    <property type="match status" value="1"/>
</dbReference>
<dbReference type="SUPFAM" id="SSF52402">
    <property type="entry name" value="Adenine nucleotide alpha hydrolases-like"/>
    <property type="match status" value="1"/>
</dbReference>
<dbReference type="PANTHER" id="PTHR47987:SF5">
    <property type="entry name" value="PROTEIN KINASE DOMAIN-CONTAINING PROTEIN"/>
    <property type="match status" value="1"/>
</dbReference>
<dbReference type="InterPro" id="IPR014729">
    <property type="entry name" value="Rossmann-like_a/b/a_fold"/>
</dbReference>
<dbReference type="InterPro" id="IPR046958">
    <property type="entry name" value="RBK1/2/STUNTED"/>
</dbReference>